<dbReference type="InterPro" id="IPR029787">
    <property type="entry name" value="Nucleotide_cyclase"/>
</dbReference>
<dbReference type="EMBL" id="CP003746">
    <property type="protein sequence ID" value="AFV00734.1"/>
    <property type="molecule type" value="Genomic_DNA"/>
</dbReference>
<protein>
    <recommendedName>
        <fullName evidence="2">diguanylate cyclase</fullName>
        <ecNumber evidence="2">2.7.7.65</ecNumber>
    </recommendedName>
</protein>
<dbReference type="FunFam" id="3.30.70.270:FF:000001">
    <property type="entry name" value="Diguanylate cyclase domain protein"/>
    <property type="match status" value="1"/>
</dbReference>
<keyword evidence="6" id="KW-1185">Reference proteome</keyword>
<dbReference type="NCBIfam" id="TIGR00254">
    <property type="entry name" value="GGDEF"/>
    <property type="match status" value="1"/>
</dbReference>
<dbReference type="OrthoDB" id="9812260at2"/>
<dbReference type="PANTHER" id="PTHR45138:SF9">
    <property type="entry name" value="DIGUANYLATE CYCLASE DGCM-RELATED"/>
    <property type="match status" value="1"/>
</dbReference>
<evidence type="ECO:0000313" key="6">
    <source>
        <dbReference type="Proteomes" id="UP000000466"/>
    </source>
</evidence>
<dbReference type="AlphaFoldDB" id="K4KRG9"/>
<evidence type="ECO:0000256" key="1">
    <source>
        <dbReference type="ARBA" id="ARBA00001946"/>
    </source>
</evidence>
<dbReference type="PANTHER" id="PTHR45138">
    <property type="entry name" value="REGULATORY COMPONENTS OF SENSORY TRANSDUCTION SYSTEM"/>
    <property type="match status" value="1"/>
</dbReference>
<sequence length="220" mass="24666">MKPTVEKDNRPDCPVGETQCPIIDELMMLRQLARTDPLTGLFNSRHFRDALLQEIERTQRQGQPTSLMFVDLDFFKKVNDTHGHEVGNTALKHLADLLVNNLRRLDIPCRYGGEEFVVILPGTDLYTGKFVAERIRSLIESSPVPLAKGELRLTASIGIDTYRSEDQDTPDAFVARTDALLYQAKAEGRNRVVHGVADLTTEAKISADEKAALSDLFTKR</sequence>
<name>K4KRG9_SIMAS</name>
<dbReference type="KEGG" id="saga:M5M_18025"/>
<dbReference type="CDD" id="cd01949">
    <property type="entry name" value="GGDEF"/>
    <property type="match status" value="1"/>
</dbReference>
<gene>
    <name evidence="5" type="ordered locus">M5M_18025</name>
</gene>
<dbReference type="Pfam" id="PF00990">
    <property type="entry name" value="GGDEF"/>
    <property type="match status" value="1"/>
</dbReference>
<dbReference type="InterPro" id="IPR050469">
    <property type="entry name" value="Diguanylate_Cyclase"/>
</dbReference>
<dbReference type="InterPro" id="IPR043128">
    <property type="entry name" value="Rev_trsase/Diguanyl_cyclase"/>
</dbReference>
<organism evidence="5 6">
    <name type="scientific">Simiduia agarivorans (strain DSM 21679 / JCM 13881 / BCRC 17597 / SA1)</name>
    <dbReference type="NCBI Taxonomy" id="1117647"/>
    <lineage>
        <taxon>Bacteria</taxon>
        <taxon>Pseudomonadati</taxon>
        <taxon>Pseudomonadota</taxon>
        <taxon>Gammaproteobacteria</taxon>
        <taxon>Cellvibrionales</taxon>
        <taxon>Cellvibrionaceae</taxon>
        <taxon>Simiduia</taxon>
    </lineage>
</organism>
<proteinExistence type="predicted"/>
<dbReference type="EC" id="2.7.7.65" evidence="2"/>
<dbReference type="PROSITE" id="PS50887">
    <property type="entry name" value="GGDEF"/>
    <property type="match status" value="1"/>
</dbReference>
<comment type="catalytic activity">
    <reaction evidence="3">
        <text>2 GTP = 3',3'-c-di-GMP + 2 diphosphate</text>
        <dbReference type="Rhea" id="RHEA:24898"/>
        <dbReference type="ChEBI" id="CHEBI:33019"/>
        <dbReference type="ChEBI" id="CHEBI:37565"/>
        <dbReference type="ChEBI" id="CHEBI:58805"/>
        <dbReference type="EC" id="2.7.7.65"/>
    </reaction>
</comment>
<dbReference type="RefSeq" id="WP_015048886.1">
    <property type="nucleotide sequence ID" value="NC_018868.3"/>
</dbReference>
<comment type="cofactor">
    <cofactor evidence="1">
        <name>Mg(2+)</name>
        <dbReference type="ChEBI" id="CHEBI:18420"/>
    </cofactor>
</comment>
<dbReference type="Proteomes" id="UP000000466">
    <property type="component" value="Chromosome"/>
</dbReference>
<dbReference type="eggNOG" id="COG3706">
    <property type="taxonomic scope" value="Bacteria"/>
</dbReference>
<feature type="domain" description="GGDEF" evidence="4">
    <location>
        <begin position="63"/>
        <end position="197"/>
    </location>
</feature>
<reference evidence="5 6" key="1">
    <citation type="journal article" date="2013" name="Genome Announc.">
        <title>Complete genome sequence of Simiduia agarivorans SA1(T), a marine bacterium able to degrade a variety of polysaccharides.</title>
        <authorList>
            <person name="Lin S.Y."/>
            <person name="Shieh W.Y."/>
            <person name="Chen J.S."/>
            <person name="Tang S.L."/>
        </authorList>
    </citation>
    <scope>NUCLEOTIDE SEQUENCE [LARGE SCALE GENOMIC DNA]</scope>
    <source>
        <strain evidence="6">DSM 21679 / JCM 13881 / BCRC 17597 / SA1</strain>
    </source>
</reference>
<dbReference type="STRING" id="1117647.M5M_18025"/>
<dbReference type="InterPro" id="IPR000160">
    <property type="entry name" value="GGDEF_dom"/>
</dbReference>
<dbReference type="SUPFAM" id="SSF55073">
    <property type="entry name" value="Nucleotide cyclase"/>
    <property type="match status" value="1"/>
</dbReference>
<evidence type="ECO:0000259" key="4">
    <source>
        <dbReference type="PROSITE" id="PS50887"/>
    </source>
</evidence>
<accession>K4KRG9</accession>
<dbReference type="GO" id="GO:0052621">
    <property type="term" value="F:diguanylate cyclase activity"/>
    <property type="evidence" value="ECO:0007669"/>
    <property type="project" value="UniProtKB-EC"/>
</dbReference>
<dbReference type="Gene3D" id="3.30.70.270">
    <property type="match status" value="1"/>
</dbReference>
<evidence type="ECO:0000256" key="3">
    <source>
        <dbReference type="ARBA" id="ARBA00034247"/>
    </source>
</evidence>
<evidence type="ECO:0000256" key="2">
    <source>
        <dbReference type="ARBA" id="ARBA00012528"/>
    </source>
</evidence>
<dbReference type="HOGENOM" id="CLU_000445_11_16_6"/>
<evidence type="ECO:0000313" key="5">
    <source>
        <dbReference type="EMBL" id="AFV00734.1"/>
    </source>
</evidence>
<dbReference type="SMART" id="SM00267">
    <property type="entry name" value="GGDEF"/>
    <property type="match status" value="1"/>
</dbReference>